<dbReference type="SUPFAM" id="SSF51658">
    <property type="entry name" value="Xylose isomerase-like"/>
    <property type="match status" value="1"/>
</dbReference>
<dbReference type="Gene3D" id="3.20.20.150">
    <property type="entry name" value="Divalent-metal-dependent TIM barrel enzymes"/>
    <property type="match status" value="1"/>
</dbReference>
<dbReference type="InterPro" id="IPR050312">
    <property type="entry name" value="IolE/XylAMocC-like"/>
</dbReference>
<dbReference type="PANTHER" id="PTHR12110:SF52">
    <property type="entry name" value="XYLOSE ISOMERASE"/>
    <property type="match status" value="1"/>
</dbReference>
<evidence type="ECO:0000259" key="1">
    <source>
        <dbReference type="Pfam" id="PF01261"/>
    </source>
</evidence>
<keyword evidence="3" id="KW-1185">Reference proteome</keyword>
<accession>A0ABU4HLA6</accession>
<sequence>MDLWFYHSLGTYEFDVRCEMLQQLGYDGMLVMLWSEPAWATVPRLGGVRERFGIDVTSVFTYVEELGDAAHLRRIERLLRDELDGSRRLELAILSGGEGVAPSDPRGDERVLPVLERLLAAAEERSIELSLYPHESWWMERTEDAVRLCERLAHPLLRVTFSAYHWYATDGRDLTATLAAAAPHLASANLSGATRVAGAVPAHHLLDEGELDTFAVLGGLRDAGYEGPLHLLGYTVGGDVHAKLRRSLESVRELERRLDRHPAWARLSPDVFPYLPAVLERDAP</sequence>
<dbReference type="EMBL" id="JAWSTH010000012">
    <property type="protein sequence ID" value="MDW5594093.1"/>
    <property type="molecule type" value="Genomic_DNA"/>
</dbReference>
<evidence type="ECO:0000313" key="3">
    <source>
        <dbReference type="Proteomes" id="UP001284601"/>
    </source>
</evidence>
<dbReference type="Proteomes" id="UP001284601">
    <property type="component" value="Unassembled WGS sequence"/>
</dbReference>
<dbReference type="PANTHER" id="PTHR12110">
    <property type="entry name" value="HYDROXYPYRUVATE ISOMERASE"/>
    <property type="match status" value="1"/>
</dbReference>
<name>A0ABU4HLA6_9ACTN</name>
<proteinExistence type="predicted"/>
<dbReference type="RefSeq" id="WP_318596351.1">
    <property type="nucleotide sequence ID" value="NZ_JAWSTH010000012.1"/>
</dbReference>
<gene>
    <name evidence="2" type="ORF">R7226_07090</name>
</gene>
<protein>
    <submittedName>
        <fullName evidence="2">TIM barrel protein</fullName>
    </submittedName>
</protein>
<reference evidence="3" key="1">
    <citation type="submission" date="2023-07" db="EMBL/GenBank/DDBJ databases">
        <title>Conexibacter stalactiti sp. nov., isolated from stalactites in a lava cave and emended description of the genus Conexibacter.</title>
        <authorList>
            <person name="Lee S.D."/>
        </authorList>
    </citation>
    <scope>NUCLEOTIDE SEQUENCE [LARGE SCALE GENOMIC DNA]</scope>
    <source>
        <strain evidence="3">KCTC 39840</strain>
    </source>
</reference>
<dbReference type="InterPro" id="IPR036237">
    <property type="entry name" value="Xyl_isomerase-like_sf"/>
</dbReference>
<organism evidence="2 3">
    <name type="scientific">Conexibacter stalactiti</name>
    <dbReference type="NCBI Taxonomy" id="1940611"/>
    <lineage>
        <taxon>Bacteria</taxon>
        <taxon>Bacillati</taxon>
        <taxon>Actinomycetota</taxon>
        <taxon>Thermoleophilia</taxon>
        <taxon>Solirubrobacterales</taxon>
        <taxon>Conexibacteraceae</taxon>
        <taxon>Conexibacter</taxon>
    </lineage>
</organism>
<evidence type="ECO:0000313" key="2">
    <source>
        <dbReference type="EMBL" id="MDW5594093.1"/>
    </source>
</evidence>
<feature type="domain" description="Xylose isomerase-like TIM barrel" evidence="1">
    <location>
        <begin position="21"/>
        <end position="252"/>
    </location>
</feature>
<dbReference type="Pfam" id="PF01261">
    <property type="entry name" value="AP_endonuc_2"/>
    <property type="match status" value="1"/>
</dbReference>
<comment type="caution">
    <text evidence="2">The sequence shown here is derived from an EMBL/GenBank/DDBJ whole genome shotgun (WGS) entry which is preliminary data.</text>
</comment>
<dbReference type="InterPro" id="IPR013022">
    <property type="entry name" value="Xyl_isomerase-like_TIM-brl"/>
</dbReference>